<evidence type="ECO:0000313" key="3">
    <source>
        <dbReference type="Proteomes" id="UP001501469"/>
    </source>
</evidence>
<evidence type="ECO:0008006" key="4">
    <source>
        <dbReference type="Google" id="ProtNLM"/>
    </source>
</evidence>
<feature type="region of interest" description="Disordered" evidence="1">
    <location>
        <begin position="12"/>
        <end position="32"/>
    </location>
</feature>
<proteinExistence type="predicted"/>
<evidence type="ECO:0000256" key="1">
    <source>
        <dbReference type="SAM" id="MobiDB-lite"/>
    </source>
</evidence>
<reference evidence="3" key="1">
    <citation type="journal article" date="2019" name="Int. J. Syst. Evol. Microbiol.">
        <title>The Global Catalogue of Microorganisms (GCM) 10K type strain sequencing project: providing services to taxonomists for standard genome sequencing and annotation.</title>
        <authorList>
            <consortium name="The Broad Institute Genomics Platform"/>
            <consortium name="The Broad Institute Genome Sequencing Center for Infectious Disease"/>
            <person name="Wu L."/>
            <person name="Ma J."/>
        </authorList>
    </citation>
    <scope>NUCLEOTIDE SEQUENCE [LARGE SCALE GENOMIC DNA]</scope>
    <source>
        <strain evidence="3">JCM 17225</strain>
    </source>
</reference>
<protein>
    <recommendedName>
        <fullName evidence="4">KfrA N-terminal DNA-binding domain-containing protein</fullName>
    </recommendedName>
</protein>
<gene>
    <name evidence="2" type="ORF">GCM10022409_46720</name>
</gene>
<dbReference type="Proteomes" id="UP001501469">
    <property type="component" value="Unassembled WGS sequence"/>
</dbReference>
<keyword evidence="3" id="KW-1185">Reference proteome</keyword>
<sequence>MYVMNNKMYVTDNKMENKDSKMEDRDNKMDKPPTLHELIKALGDRTNVVGDALRRLIEQGHTYTRSAIYTTIQRDGRNNPIIATAVLDAIEAEKQARAAFDARRQALAA</sequence>
<feature type="compositionally biased region" description="Basic and acidic residues" evidence="1">
    <location>
        <begin position="13"/>
        <end position="32"/>
    </location>
</feature>
<comment type="caution">
    <text evidence="2">The sequence shown here is derived from an EMBL/GenBank/DDBJ whole genome shotgun (WGS) entry which is preliminary data.</text>
</comment>
<name>A0ABP7UWM2_9BACT</name>
<evidence type="ECO:0000313" key="2">
    <source>
        <dbReference type="EMBL" id="GAA4054329.1"/>
    </source>
</evidence>
<accession>A0ABP7UWM2</accession>
<dbReference type="EMBL" id="BAABDK010000035">
    <property type="protein sequence ID" value="GAA4054329.1"/>
    <property type="molecule type" value="Genomic_DNA"/>
</dbReference>
<organism evidence="2 3">
    <name type="scientific">Hymenobacter glaciei</name>
    <dbReference type="NCBI Taxonomy" id="877209"/>
    <lineage>
        <taxon>Bacteria</taxon>
        <taxon>Pseudomonadati</taxon>
        <taxon>Bacteroidota</taxon>
        <taxon>Cytophagia</taxon>
        <taxon>Cytophagales</taxon>
        <taxon>Hymenobacteraceae</taxon>
        <taxon>Hymenobacter</taxon>
    </lineage>
</organism>